<accession>A0A2P2MKK9</accession>
<protein>
    <submittedName>
        <fullName evidence="1">Uncharacterized protein</fullName>
    </submittedName>
</protein>
<dbReference type="EMBL" id="GGEC01050275">
    <property type="protein sequence ID" value="MBX30759.1"/>
    <property type="molecule type" value="Transcribed_RNA"/>
</dbReference>
<reference evidence="1" key="1">
    <citation type="submission" date="2018-02" db="EMBL/GenBank/DDBJ databases">
        <title>Rhizophora mucronata_Transcriptome.</title>
        <authorList>
            <person name="Meera S.P."/>
            <person name="Sreeshan A."/>
            <person name="Augustine A."/>
        </authorList>
    </citation>
    <scope>NUCLEOTIDE SEQUENCE</scope>
    <source>
        <tissue evidence="1">Leaf</tissue>
    </source>
</reference>
<organism evidence="1">
    <name type="scientific">Rhizophora mucronata</name>
    <name type="common">Asiatic mangrove</name>
    <dbReference type="NCBI Taxonomy" id="61149"/>
    <lineage>
        <taxon>Eukaryota</taxon>
        <taxon>Viridiplantae</taxon>
        <taxon>Streptophyta</taxon>
        <taxon>Embryophyta</taxon>
        <taxon>Tracheophyta</taxon>
        <taxon>Spermatophyta</taxon>
        <taxon>Magnoliopsida</taxon>
        <taxon>eudicotyledons</taxon>
        <taxon>Gunneridae</taxon>
        <taxon>Pentapetalae</taxon>
        <taxon>rosids</taxon>
        <taxon>fabids</taxon>
        <taxon>Malpighiales</taxon>
        <taxon>Rhizophoraceae</taxon>
        <taxon>Rhizophora</taxon>
    </lineage>
</organism>
<sequence>MNRKWDHPAALLESANNTLHKNHFSCHNPKIKNKFFKLQLKIQSMKTHLTQCIPGSSTV</sequence>
<evidence type="ECO:0000313" key="1">
    <source>
        <dbReference type="EMBL" id="MBX30759.1"/>
    </source>
</evidence>
<proteinExistence type="predicted"/>
<name>A0A2P2MKK9_RHIMU</name>
<dbReference type="AlphaFoldDB" id="A0A2P2MKK9"/>